<feature type="domain" description="BAH" evidence="8">
    <location>
        <begin position="256"/>
        <end position="374"/>
    </location>
</feature>
<evidence type="ECO:0000259" key="9">
    <source>
        <dbReference type="PROSITE" id="PS51156"/>
    </source>
</evidence>
<dbReference type="SMART" id="SM00439">
    <property type="entry name" value="BAH"/>
    <property type="match status" value="1"/>
</dbReference>
<keyword evidence="2 5" id="KW-0863">Zinc-finger</keyword>
<evidence type="ECO:0000256" key="3">
    <source>
        <dbReference type="ARBA" id="ARBA00022833"/>
    </source>
</evidence>
<reference evidence="11" key="1">
    <citation type="journal article" date="2023" name="Genome Biol. Evol.">
        <title>First Whole Genome Sequence and Flow Cytometry Genome Size Data for the Lichen-Forming Fungus Ramalina farinacea (Ascomycota).</title>
        <authorList>
            <person name="Llewellyn T."/>
            <person name="Mian S."/>
            <person name="Hill R."/>
            <person name="Leitch I.J."/>
            <person name="Gaya E."/>
        </authorList>
    </citation>
    <scope>NUCLEOTIDE SEQUENCE</scope>
    <source>
        <strain evidence="11">LIQ254RAFAR</strain>
    </source>
</reference>
<name>A0AA43TXS2_9LECA</name>
<protein>
    <submittedName>
        <fullName evidence="11">PHD type zinc finger protein with BAH domain-containing protein</fullName>
    </submittedName>
</protein>
<dbReference type="PANTHER" id="PTHR47672:SF1">
    <property type="entry name" value="E3 UBIQUITIN-PROTEIN LIGASE SNT2"/>
    <property type="match status" value="1"/>
</dbReference>
<dbReference type="PROSITE" id="PS51038">
    <property type="entry name" value="BAH"/>
    <property type="match status" value="1"/>
</dbReference>
<feature type="compositionally biased region" description="Basic and acidic residues" evidence="6">
    <location>
        <begin position="1453"/>
        <end position="1463"/>
    </location>
</feature>
<dbReference type="Pfam" id="PF01426">
    <property type="entry name" value="BAH"/>
    <property type="match status" value="1"/>
</dbReference>
<evidence type="ECO:0000256" key="6">
    <source>
        <dbReference type="SAM" id="MobiDB-lite"/>
    </source>
</evidence>
<feature type="compositionally biased region" description="Polar residues" evidence="6">
    <location>
        <begin position="63"/>
        <end position="105"/>
    </location>
</feature>
<feature type="region of interest" description="Disordered" evidence="6">
    <location>
        <begin position="1069"/>
        <end position="1091"/>
    </location>
</feature>
<feature type="compositionally biased region" description="Polar residues" evidence="6">
    <location>
        <begin position="154"/>
        <end position="166"/>
    </location>
</feature>
<feature type="compositionally biased region" description="Acidic residues" evidence="6">
    <location>
        <begin position="471"/>
        <end position="483"/>
    </location>
</feature>
<dbReference type="SUPFAM" id="SSF46689">
    <property type="entry name" value="Homeodomain-like"/>
    <property type="match status" value="1"/>
</dbReference>
<keyword evidence="4" id="KW-0539">Nucleus</keyword>
<dbReference type="InterPro" id="IPR043151">
    <property type="entry name" value="BAH_sf"/>
</dbReference>
<dbReference type="GO" id="GO:0003682">
    <property type="term" value="F:chromatin binding"/>
    <property type="evidence" value="ECO:0007669"/>
    <property type="project" value="InterPro"/>
</dbReference>
<evidence type="ECO:0000313" key="11">
    <source>
        <dbReference type="EMBL" id="MDI1488357.1"/>
    </source>
</evidence>
<dbReference type="PANTHER" id="PTHR47672">
    <property type="entry name" value="E3 UBIQUITIN-PROTEIN LIGASE SNT2"/>
    <property type="match status" value="1"/>
</dbReference>
<dbReference type="SUPFAM" id="SSF57903">
    <property type="entry name" value="FYVE/PHD zinc finger"/>
    <property type="match status" value="2"/>
</dbReference>
<feature type="region of interest" description="Disordered" evidence="6">
    <location>
        <begin position="1"/>
        <end position="217"/>
    </location>
</feature>
<dbReference type="GO" id="GO:0048189">
    <property type="term" value="C:Lid2 complex"/>
    <property type="evidence" value="ECO:0007669"/>
    <property type="project" value="TreeGrafter"/>
</dbReference>
<feature type="domain" description="PHD-type" evidence="7">
    <location>
        <begin position="998"/>
        <end position="1047"/>
    </location>
</feature>
<dbReference type="Pfam" id="PF13831">
    <property type="entry name" value="PHD_2"/>
    <property type="match status" value="1"/>
</dbReference>
<evidence type="ECO:0000256" key="1">
    <source>
        <dbReference type="ARBA" id="ARBA00022723"/>
    </source>
</evidence>
<dbReference type="PROSITE" id="PS50016">
    <property type="entry name" value="ZF_PHD_2"/>
    <property type="match status" value="1"/>
</dbReference>
<dbReference type="InterPro" id="IPR019787">
    <property type="entry name" value="Znf_PHD-finger"/>
</dbReference>
<evidence type="ECO:0000259" key="8">
    <source>
        <dbReference type="PROSITE" id="PS51038"/>
    </source>
</evidence>
<sequence>MAETLDGASTKPISSPPPSTSQTPTFTSVNKSSSSNALLTAKSSTDGLRHNGVSSKSALPESQPMTATSSSSSHPPEQTNGATPETNGASPYGTRSRNRTGNSRPNYAEDRDPDMDFEFSANKKPHAMTSADKERSSGTNTRRSSNAAIPTPPQATTKAASPSSSRDPLPGMSSFSLSGENGSEHAAPAPSRKRKAPGATPGTQPVATAPSISAAAPMRKATSSAAVLSSRVSNLMSFALCRGYLKNGKLKADDGTILSVDDQVYLVCEPPGEPYYLARIMEFLHVDNDRSRPVDSLRINWYFRPRDIQRRVNDTRTVFASMQSDTCPVTSLRGKCRVLHRSEIENMEAYRKVKDSFWYEKMYDRYIQRYYEVIPTRQVINVPAKVKRVLDERWKYVIVEIGRGKDLTSAINNDSVDCAVCKNTYHMNCVRPPLLRKPARGFGWSCGSCSRKQERRLEARNTTSGDKNIEGEDEEVIEEEDEDHGPSSEHANGKDTEEISTFGSRPPTAEQLAQAKLWPYRYLGIHCRVEDALDYDDRIYPRASSRLGPKHQAIVQPWYGRPVRLVKPADIKKKMLKGNNQKKDAKLTKDTIAALEADRVNRENRPKWIMDEPVGYQHRGDDLPNEDTKNTARLLFRMPDLGSPSTRGDESAGLDLTPEEREAVIGGYMKKAKDLAHPLFNLREFSTNFLDKALELLTKNEYNAEEALAELAGQKRRQDLKEPELTEEEIRRFEDGVARYGSELRNVSRHVGKSQSHGEIVRFYYMWKKTDRGRRIWENYEGRKGKKQAKQADARLLDDVADDDDDSSFDSSKAAQRKRGFECKFCTTRRSPQWRRAPATAPGTTIPPDSSAKGVKDRSNHLTLALCQRCAGLWRKYGIQWENIDEVAKKVAQGGGRAWKRRIDEELLIELVNANQDSSIGLSSTVTGAAAAVGLEISSNPPSSSIQELPRKKLKATNGEISNVPGQPIESIEEAAKKKAPEKPPEPQLIPEAPTPRLYPCDICNAGIREDPSLITCRHCRLTVHPNCYGVTKDRPEKWMCDTCANDINPQYSTIYECLLCPQYENEDKSVMEPPKQSHKKKSDREKEKDRLERELIAEQTALYYKQQQEKGRPTEPRQSLKPTAGRNWCHVICSIMHEPIKFYDAPQLMLAEGMESLSQITPRMREARCKLCKVSSGAVLFCEQCEAPVHASCAQRYGYTIGITLSTKPKNSLRQMTIGDVSGLADAKVFCREHGEKKNVFTLHTPVSIDGEEMNVLKAYATTHKGLQQGSLTGTARKADMVQAATKHAAAAALTQVAGIGNPRSKNSSSEVAALSTRSSRVSPAALTIQSEEMENGDRIVHMAASKTDIDDNGQKMCIECKIKVSPVWHVAERERAEVDPNTQLRSPLADTNHEARAPDAEGSELRTEVDDVPQKRSESPTIPSYMCHKCYIRIQKNPPPPAREPTPPQDSKPDPEPILEPKEEEQEQRPLSPLPRPGWQQPNGLVAPPLPSPLPGPEIYRGWLGPSEPAHGPYSAPGHPLSGVPHSSPAASAATAPHYAPAPPAPPPPPPPPLPPPLHHVSARYPHQAPYPYREDRGPPPAAFRPGQPMQYMAPQSSGFSAPEPQSFQYKRDPVTHQLIKVPYTPPGVRGAENQRKSSVSVRSPPAGHHLRSPSMHVRSPPAHEQGPHGPPEADSNPFAVPNGRSSGASPPLPPPGPGQYGSNSVYNSPRLRQERQDRPETPTRAYDREPRWPSENPLPNGASASPSVRNLLH</sequence>
<organism evidence="11 12">
    <name type="scientific">Ramalina farinacea</name>
    <dbReference type="NCBI Taxonomy" id="258253"/>
    <lineage>
        <taxon>Eukaryota</taxon>
        <taxon>Fungi</taxon>
        <taxon>Dikarya</taxon>
        <taxon>Ascomycota</taxon>
        <taxon>Pezizomycotina</taxon>
        <taxon>Lecanoromycetes</taxon>
        <taxon>OSLEUM clade</taxon>
        <taxon>Lecanoromycetidae</taxon>
        <taxon>Lecanorales</taxon>
        <taxon>Lecanorineae</taxon>
        <taxon>Ramalinaceae</taxon>
        <taxon>Ramalina</taxon>
    </lineage>
</organism>
<feature type="compositionally biased region" description="Polar residues" evidence="6">
    <location>
        <begin position="1745"/>
        <end position="1756"/>
    </location>
</feature>
<feature type="compositionally biased region" description="Basic and acidic residues" evidence="6">
    <location>
        <begin position="1393"/>
        <end position="1420"/>
    </location>
</feature>
<feature type="compositionally biased region" description="Basic and acidic residues" evidence="6">
    <location>
        <begin position="484"/>
        <end position="497"/>
    </location>
</feature>
<feature type="compositionally biased region" description="Low complexity" evidence="6">
    <location>
        <begin position="1527"/>
        <end position="1541"/>
    </location>
</feature>
<dbReference type="InterPro" id="IPR017884">
    <property type="entry name" value="SANT_dom"/>
</dbReference>
<dbReference type="Pfam" id="PF00628">
    <property type="entry name" value="PHD"/>
    <property type="match status" value="1"/>
</dbReference>
<dbReference type="GO" id="GO:0008270">
    <property type="term" value="F:zinc ion binding"/>
    <property type="evidence" value="ECO:0007669"/>
    <property type="project" value="UniProtKB-KW"/>
</dbReference>
<feature type="compositionally biased region" description="Basic and acidic residues" evidence="6">
    <location>
        <begin position="1714"/>
        <end position="1735"/>
    </location>
</feature>
<dbReference type="Gene3D" id="2.30.30.490">
    <property type="match status" value="1"/>
</dbReference>
<dbReference type="SMART" id="SM00717">
    <property type="entry name" value="SANT"/>
    <property type="match status" value="1"/>
</dbReference>
<feature type="domain" description="ELM2" evidence="9">
    <location>
        <begin position="543"/>
        <end position="715"/>
    </location>
</feature>
<keyword evidence="3" id="KW-0862">Zinc</keyword>
<keyword evidence="12" id="KW-1185">Reference proteome</keyword>
<dbReference type="Gene3D" id="3.30.40.10">
    <property type="entry name" value="Zinc/RING finger domain, C3HC4 (zinc finger)"/>
    <property type="match status" value="2"/>
</dbReference>
<feature type="compositionally biased region" description="Low complexity" evidence="6">
    <location>
        <begin position="137"/>
        <end position="146"/>
    </location>
</feature>
<dbReference type="Proteomes" id="UP001161017">
    <property type="component" value="Unassembled WGS sequence"/>
</dbReference>
<feature type="region of interest" description="Disordered" evidence="6">
    <location>
        <begin position="1436"/>
        <end position="1756"/>
    </location>
</feature>
<feature type="compositionally biased region" description="Pro residues" evidence="6">
    <location>
        <begin position="1439"/>
        <end position="1452"/>
    </location>
</feature>
<keyword evidence="1" id="KW-0479">Metal-binding</keyword>
<feature type="compositionally biased region" description="Low complexity" evidence="6">
    <location>
        <begin position="837"/>
        <end position="848"/>
    </location>
</feature>
<feature type="region of interest" description="Disordered" evidence="6">
    <location>
        <begin position="832"/>
        <end position="855"/>
    </location>
</feature>
<evidence type="ECO:0000259" key="7">
    <source>
        <dbReference type="PROSITE" id="PS50016"/>
    </source>
</evidence>
<evidence type="ECO:0000259" key="10">
    <source>
        <dbReference type="PROSITE" id="PS51293"/>
    </source>
</evidence>
<feature type="compositionally biased region" description="Polar residues" evidence="6">
    <location>
        <begin position="1596"/>
        <end position="1611"/>
    </location>
</feature>
<dbReference type="PROSITE" id="PS51156">
    <property type="entry name" value="ELM2"/>
    <property type="match status" value="1"/>
</dbReference>
<feature type="compositionally biased region" description="Pro residues" evidence="6">
    <location>
        <begin position="1542"/>
        <end position="1560"/>
    </location>
</feature>
<dbReference type="InterPro" id="IPR013083">
    <property type="entry name" value="Znf_RING/FYVE/PHD"/>
</dbReference>
<comment type="caution">
    <text evidence="11">The sequence shown here is derived from an EMBL/GenBank/DDBJ whole genome shotgun (WGS) entry which is preliminary data.</text>
</comment>
<evidence type="ECO:0000313" key="12">
    <source>
        <dbReference type="Proteomes" id="UP001161017"/>
    </source>
</evidence>
<dbReference type="SMART" id="SM00249">
    <property type="entry name" value="PHD"/>
    <property type="match status" value="3"/>
</dbReference>
<dbReference type="InterPro" id="IPR011011">
    <property type="entry name" value="Znf_FYVE_PHD"/>
</dbReference>
<dbReference type="InterPro" id="IPR009057">
    <property type="entry name" value="Homeodomain-like_sf"/>
</dbReference>
<dbReference type="Pfam" id="PF13832">
    <property type="entry name" value="zf-HC5HC2H_2"/>
    <property type="match status" value="1"/>
</dbReference>
<dbReference type="PROSITE" id="PS51293">
    <property type="entry name" value="SANT"/>
    <property type="match status" value="1"/>
</dbReference>
<dbReference type="InterPro" id="IPR001005">
    <property type="entry name" value="SANT/Myb"/>
</dbReference>
<evidence type="ECO:0000256" key="2">
    <source>
        <dbReference type="ARBA" id="ARBA00022771"/>
    </source>
</evidence>
<feature type="region of interest" description="Disordered" evidence="6">
    <location>
        <begin position="1376"/>
        <end position="1424"/>
    </location>
</feature>
<dbReference type="InterPro" id="IPR029617">
    <property type="entry name" value="Snt2"/>
</dbReference>
<dbReference type="Gene3D" id="1.10.10.60">
    <property type="entry name" value="Homeodomain-like"/>
    <property type="match status" value="1"/>
</dbReference>
<feature type="domain" description="SANT" evidence="10">
    <location>
        <begin position="726"/>
        <end position="772"/>
    </location>
</feature>
<evidence type="ECO:0000256" key="4">
    <source>
        <dbReference type="ARBA" id="ARBA00023242"/>
    </source>
</evidence>
<proteinExistence type="predicted"/>
<accession>A0AA43TXS2</accession>
<dbReference type="InterPro" id="IPR000949">
    <property type="entry name" value="ELM2_dom"/>
</dbReference>
<evidence type="ECO:0000256" key="5">
    <source>
        <dbReference type="PROSITE-ProRule" id="PRU00146"/>
    </source>
</evidence>
<dbReference type="GO" id="GO:0004842">
    <property type="term" value="F:ubiquitin-protein transferase activity"/>
    <property type="evidence" value="ECO:0007669"/>
    <property type="project" value="TreeGrafter"/>
</dbReference>
<feature type="compositionally biased region" description="Polar residues" evidence="6">
    <location>
        <begin position="29"/>
        <end position="57"/>
    </location>
</feature>
<dbReference type="GO" id="GO:0036205">
    <property type="term" value="P:histone catabolic process"/>
    <property type="evidence" value="ECO:0007669"/>
    <property type="project" value="TreeGrafter"/>
</dbReference>
<dbReference type="FunFam" id="2.30.30.490:FF:000018">
    <property type="entry name" value="Lid2 complex component snt2"/>
    <property type="match status" value="1"/>
</dbReference>
<gene>
    <name evidence="11" type="primary">SNT2</name>
    <name evidence="11" type="ORF">OHK93_007632</name>
</gene>
<dbReference type="InterPro" id="IPR001025">
    <property type="entry name" value="BAH_dom"/>
</dbReference>
<dbReference type="InterPro" id="IPR001965">
    <property type="entry name" value="Znf_PHD"/>
</dbReference>
<feature type="region of interest" description="Disordered" evidence="6">
    <location>
        <begin position="455"/>
        <end position="508"/>
    </location>
</feature>
<dbReference type="EMBL" id="JAPUFD010000007">
    <property type="protein sequence ID" value="MDI1488357.1"/>
    <property type="molecule type" value="Genomic_DNA"/>
</dbReference>